<proteinExistence type="predicted"/>
<evidence type="ECO:0000313" key="4">
    <source>
        <dbReference type="Proteomes" id="UP000182762"/>
    </source>
</evidence>
<reference evidence="3 4" key="1">
    <citation type="submission" date="2016-10" db="EMBL/GenBank/DDBJ databases">
        <authorList>
            <person name="Varghese N."/>
            <person name="Submissions S."/>
        </authorList>
    </citation>
    <scope>NUCLEOTIDE SEQUENCE [LARGE SCALE GENOMIC DNA]</scope>
    <source>
        <strain evidence="3 4">DSM 13796</strain>
    </source>
</reference>
<dbReference type="InterPro" id="IPR051332">
    <property type="entry name" value="Fosfomycin_Res_Enzymes"/>
</dbReference>
<keyword evidence="4" id="KW-1185">Reference proteome</keyword>
<dbReference type="Pfam" id="PF00903">
    <property type="entry name" value="Glyoxalase"/>
    <property type="match status" value="1"/>
</dbReference>
<evidence type="ECO:0000259" key="2">
    <source>
        <dbReference type="PROSITE" id="PS51819"/>
    </source>
</evidence>
<dbReference type="InterPro" id="IPR037523">
    <property type="entry name" value="VOC_core"/>
</dbReference>
<dbReference type="CDD" id="cd06587">
    <property type="entry name" value="VOC"/>
    <property type="match status" value="1"/>
</dbReference>
<dbReference type="PANTHER" id="PTHR36113:SF6">
    <property type="entry name" value="FOSFOMYCIN RESISTANCE PROTEIN FOSX"/>
    <property type="match status" value="1"/>
</dbReference>
<dbReference type="PROSITE" id="PS51819">
    <property type="entry name" value="VOC"/>
    <property type="match status" value="1"/>
</dbReference>
<dbReference type="InterPro" id="IPR004360">
    <property type="entry name" value="Glyas_Fos-R_dOase_dom"/>
</dbReference>
<evidence type="ECO:0000256" key="1">
    <source>
        <dbReference type="ARBA" id="ARBA00022723"/>
    </source>
</evidence>
<accession>A0A1I5ZL63</accession>
<dbReference type="SUPFAM" id="SSF54593">
    <property type="entry name" value="Glyoxalase/Bleomycin resistance protein/Dihydroxybiphenyl dioxygenase"/>
    <property type="match status" value="1"/>
</dbReference>
<dbReference type="Gene3D" id="3.10.180.10">
    <property type="entry name" value="2,3-Dihydroxybiphenyl 1,2-Dioxygenase, domain 1"/>
    <property type="match status" value="1"/>
</dbReference>
<dbReference type="Proteomes" id="UP000182762">
    <property type="component" value="Unassembled WGS sequence"/>
</dbReference>
<sequence>MIKGIYEAHLPVKDLENSIDFYRRLGLELAWRDESTAFFWIDKGRSWLGLWEGDEYKTPYHPALRHIAFEVTYEDLKTSVEWLNTLGIKVGPVNPNQPIDPFIRPNQGNGTVYFNDPDGNSLELMCYVEVPEHLRHITNKLSFSEWEEMNK</sequence>
<dbReference type="PANTHER" id="PTHR36113">
    <property type="entry name" value="LYASE, PUTATIVE-RELATED-RELATED"/>
    <property type="match status" value="1"/>
</dbReference>
<dbReference type="GeneID" id="93710834"/>
<keyword evidence="1" id="KW-0479">Metal-binding</keyword>
<gene>
    <name evidence="3" type="ORF">SAMN02745910_02174</name>
</gene>
<comment type="caution">
    <text evidence="3">The sequence shown here is derived from an EMBL/GenBank/DDBJ whole genome shotgun (WGS) entry which is preliminary data.</text>
</comment>
<protein>
    <submittedName>
        <fullName evidence="3">Catechol 2,3-dioxygenase</fullName>
    </submittedName>
</protein>
<name>A0A1I5ZL63_9BACI</name>
<evidence type="ECO:0000313" key="3">
    <source>
        <dbReference type="EMBL" id="SFQ57236.1"/>
    </source>
</evidence>
<feature type="domain" description="VOC" evidence="2">
    <location>
        <begin position="4"/>
        <end position="127"/>
    </location>
</feature>
<dbReference type="InterPro" id="IPR029068">
    <property type="entry name" value="Glyas_Bleomycin-R_OHBP_Dase"/>
</dbReference>
<dbReference type="EMBL" id="FOXX01000004">
    <property type="protein sequence ID" value="SFQ57236.1"/>
    <property type="molecule type" value="Genomic_DNA"/>
</dbReference>
<organism evidence="3 4">
    <name type="scientific">Priestia endophytica DSM 13796</name>
    <dbReference type="NCBI Taxonomy" id="1121089"/>
    <lineage>
        <taxon>Bacteria</taxon>
        <taxon>Bacillati</taxon>
        <taxon>Bacillota</taxon>
        <taxon>Bacilli</taxon>
        <taxon>Bacillales</taxon>
        <taxon>Bacillaceae</taxon>
        <taxon>Priestia</taxon>
    </lineage>
</organism>
<dbReference type="RefSeq" id="WP_061804152.1">
    <property type="nucleotide sequence ID" value="NZ_FOXX01000004.1"/>
</dbReference>